<proteinExistence type="predicted"/>
<protein>
    <submittedName>
        <fullName evidence="3">Alpha/Beta hydrolase protein</fullName>
    </submittedName>
</protein>
<feature type="signal peptide" evidence="1">
    <location>
        <begin position="1"/>
        <end position="20"/>
    </location>
</feature>
<name>A0AAE0MGS9_9PEZI</name>
<keyword evidence="3" id="KW-0378">Hydrolase</keyword>
<dbReference type="Proteomes" id="UP001286456">
    <property type="component" value="Unassembled WGS sequence"/>
</dbReference>
<organism evidence="3 4">
    <name type="scientific">Cercophora scortea</name>
    <dbReference type="NCBI Taxonomy" id="314031"/>
    <lineage>
        <taxon>Eukaryota</taxon>
        <taxon>Fungi</taxon>
        <taxon>Dikarya</taxon>
        <taxon>Ascomycota</taxon>
        <taxon>Pezizomycotina</taxon>
        <taxon>Sordariomycetes</taxon>
        <taxon>Sordariomycetidae</taxon>
        <taxon>Sordariales</taxon>
        <taxon>Lasiosphaeriaceae</taxon>
        <taxon>Cercophora</taxon>
    </lineage>
</organism>
<feature type="domain" description="Carboxylesterase type B" evidence="2">
    <location>
        <begin position="54"/>
        <end position="539"/>
    </location>
</feature>
<dbReference type="GO" id="GO:0016787">
    <property type="term" value="F:hydrolase activity"/>
    <property type="evidence" value="ECO:0007669"/>
    <property type="project" value="UniProtKB-KW"/>
</dbReference>
<gene>
    <name evidence="3" type="ORF">B0T19DRAFT_92717</name>
</gene>
<dbReference type="EMBL" id="JAUEPO010000002">
    <property type="protein sequence ID" value="KAK3332026.1"/>
    <property type="molecule type" value="Genomic_DNA"/>
</dbReference>
<evidence type="ECO:0000313" key="3">
    <source>
        <dbReference type="EMBL" id="KAK3332026.1"/>
    </source>
</evidence>
<keyword evidence="4" id="KW-1185">Reference proteome</keyword>
<evidence type="ECO:0000256" key="1">
    <source>
        <dbReference type="SAM" id="SignalP"/>
    </source>
</evidence>
<dbReference type="PANTHER" id="PTHR11559">
    <property type="entry name" value="CARBOXYLESTERASE"/>
    <property type="match status" value="1"/>
</dbReference>
<accession>A0AAE0MGS9</accession>
<keyword evidence="1" id="KW-0732">Signal</keyword>
<dbReference type="AlphaFoldDB" id="A0AAE0MGS9"/>
<dbReference type="InterPro" id="IPR029058">
    <property type="entry name" value="AB_hydrolase_fold"/>
</dbReference>
<dbReference type="Pfam" id="PF00135">
    <property type="entry name" value="COesterase"/>
    <property type="match status" value="1"/>
</dbReference>
<evidence type="ECO:0000313" key="4">
    <source>
        <dbReference type="Proteomes" id="UP001286456"/>
    </source>
</evidence>
<evidence type="ECO:0000259" key="2">
    <source>
        <dbReference type="Pfam" id="PF00135"/>
    </source>
</evidence>
<dbReference type="InterPro" id="IPR019819">
    <property type="entry name" value="Carboxylesterase_B_CS"/>
</dbReference>
<dbReference type="InterPro" id="IPR002018">
    <property type="entry name" value="CarbesteraseB"/>
</dbReference>
<reference evidence="3" key="1">
    <citation type="journal article" date="2023" name="Mol. Phylogenet. Evol.">
        <title>Genome-scale phylogeny and comparative genomics of the fungal order Sordariales.</title>
        <authorList>
            <person name="Hensen N."/>
            <person name="Bonometti L."/>
            <person name="Westerberg I."/>
            <person name="Brannstrom I.O."/>
            <person name="Guillou S."/>
            <person name="Cros-Aarteil S."/>
            <person name="Calhoun S."/>
            <person name="Haridas S."/>
            <person name="Kuo A."/>
            <person name="Mondo S."/>
            <person name="Pangilinan J."/>
            <person name="Riley R."/>
            <person name="LaButti K."/>
            <person name="Andreopoulos B."/>
            <person name="Lipzen A."/>
            <person name="Chen C."/>
            <person name="Yan M."/>
            <person name="Daum C."/>
            <person name="Ng V."/>
            <person name="Clum A."/>
            <person name="Steindorff A."/>
            <person name="Ohm R.A."/>
            <person name="Martin F."/>
            <person name="Silar P."/>
            <person name="Natvig D.O."/>
            <person name="Lalanne C."/>
            <person name="Gautier V."/>
            <person name="Ament-Velasquez S.L."/>
            <person name="Kruys A."/>
            <person name="Hutchinson M.I."/>
            <person name="Powell A.J."/>
            <person name="Barry K."/>
            <person name="Miller A.N."/>
            <person name="Grigoriev I.V."/>
            <person name="Debuchy R."/>
            <person name="Gladieux P."/>
            <person name="Hiltunen Thoren M."/>
            <person name="Johannesson H."/>
        </authorList>
    </citation>
    <scope>NUCLEOTIDE SEQUENCE</scope>
    <source>
        <strain evidence="3">SMH4131-1</strain>
    </source>
</reference>
<dbReference type="InterPro" id="IPR050309">
    <property type="entry name" value="Type-B_Carboxylest/Lipase"/>
</dbReference>
<reference evidence="3" key="2">
    <citation type="submission" date="2023-06" db="EMBL/GenBank/DDBJ databases">
        <authorList>
            <consortium name="Lawrence Berkeley National Laboratory"/>
            <person name="Haridas S."/>
            <person name="Hensen N."/>
            <person name="Bonometti L."/>
            <person name="Westerberg I."/>
            <person name="Brannstrom I.O."/>
            <person name="Guillou S."/>
            <person name="Cros-Aarteil S."/>
            <person name="Calhoun S."/>
            <person name="Kuo A."/>
            <person name="Mondo S."/>
            <person name="Pangilinan J."/>
            <person name="Riley R."/>
            <person name="Labutti K."/>
            <person name="Andreopoulos B."/>
            <person name="Lipzen A."/>
            <person name="Chen C."/>
            <person name="Yanf M."/>
            <person name="Daum C."/>
            <person name="Ng V."/>
            <person name="Clum A."/>
            <person name="Steindorff A."/>
            <person name="Ohm R."/>
            <person name="Martin F."/>
            <person name="Silar P."/>
            <person name="Natvig D."/>
            <person name="Lalanne C."/>
            <person name="Gautier V."/>
            <person name="Ament-Velasquez S.L."/>
            <person name="Kruys A."/>
            <person name="Hutchinson M.I."/>
            <person name="Powell A.J."/>
            <person name="Barry K."/>
            <person name="Miller A.N."/>
            <person name="Grigoriev I.V."/>
            <person name="Debuchy R."/>
            <person name="Gladieux P."/>
            <person name="Thoren M.H."/>
            <person name="Johannesson H."/>
        </authorList>
    </citation>
    <scope>NUCLEOTIDE SEQUENCE</scope>
    <source>
        <strain evidence="3">SMH4131-1</strain>
    </source>
</reference>
<feature type="chain" id="PRO_5042249171" evidence="1">
    <location>
        <begin position="21"/>
        <end position="629"/>
    </location>
</feature>
<sequence length="629" mass="66518">MSSSLTFLLFFVFHIAVVLCSPLPLGVNFEKRDTLPILTLPYASYRAATYRASSDIYIFRNIRYAAPPVGNLRWAKPAPPLTNTTLQDGSYGPKCIQSAPAGLNIVGKGNASPVGAAINQFLGGIPIPLFSGGSEDCLFLDLYVPAKALKNPSLKLPVVVWIYGGAYLFGSKDTLQPQLPFYDGSGMMGQASNNMIFVAMNYRLGAYGFLAGTTMEREALPNAGLHDQRAALQWVRDYIGLVGGDPSRVTAMGESAGASSIMHHLVAQGGGLDPLFSKAILQSPAFQMTWDRAGAVETTFQDFAALAGCKGKGLACLRAADPAALLKANVALNQKQVSGTFAVGPTPDGSFIRQIPLLELSSGKFWPIESMILSHVADEASVFVSGSIQNDAQFTSFLGAVFPNYTRSTGVNAKVEAFYPPLTGSAAKSTYSTQTARVTAFLRDSCFTCNVRYLTAALGDSKVWNMQYSVFPGQHATDLIPTFYSTSAITGSSFLDSIALLMAPVVAPLVTGISTAMQSYFASYITTGNPNTKRAVWNFPPTVQWNHPVSGDSIQGVVNVGDWGFGTVSDDQTGKAACGFWEAFARSVTALGGYAPPGEGGSGNGNAPLGLAGVDVVGDASRNYRGGNV</sequence>
<dbReference type="PROSITE" id="PS00941">
    <property type="entry name" value="CARBOXYLESTERASE_B_2"/>
    <property type="match status" value="1"/>
</dbReference>
<comment type="caution">
    <text evidence="3">The sequence shown here is derived from an EMBL/GenBank/DDBJ whole genome shotgun (WGS) entry which is preliminary data.</text>
</comment>
<dbReference type="SUPFAM" id="SSF53474">
    <property type="entry name" value="alpha/beta-Hydrolases"/>
    <property type="match status" value="1"/>
</dbReference>
<dbReference type="Gene3D" id="3.40.50.1820">
    <property type="entry name" value="alpha/beta hydrolase"/>
    <property type="match status" value="1"/>
</dbReference>